<dbReference type="EMBL" id="JANBPW010004431">
    <property type="protein sequence ID" value="KAJ1934947.1"/>
    <property type="molecule type" value="Genomic_DNA"/>
</dbReference>
<keyword evidence="2" id="KW-1185">Reference proteome</keyword>
<name>A0ACC1J2E6_9FUNG</name>
<dbReference type="Proteomes" id="UP001150603">
    <property type="component" value="Unassembled WGS sequence"/>
</dbReference>
<reference evidence="1" key="1">
    <citation type="submission" date="2022-07" db="EMBL/GenBank/DDBJ databases">
        <title>Phylogenomic reconstructions and comparative analyses of Kickxellomycotina fungi.</title>
        <authorList>
            <person name="Reynolds N.K."/>
            <person name="Stajich J.E."/>
            <person name="Barry K."/>
            <person name="Grigoriev I.V."/>
            <person name="Crous P."/>
            <person name="Smith M.E."/>
        </authorList>
    </citation>
    <scope>NUCLEOTIDE SEQUENCE</scope>
    <source>
        <strain evidence="1">NRRL 5244</strain>
    </source>
</reference>
<comment type="caution">
    <text evidence="1">The sequence shown here is derived from an EMBL/GenBank/DDBJ whole genome shotgun (WGS) entry which is preliminary data.</text>
</comment>
<protein>
    <submittedName>
        <fullName evidence="1">Uncharacterized protein</fullName>
    </submittedName>
</protein>
<evidence type="ECO:0000313" key="2">
    <source>
        <dbReference type="Proteomes" id="UP001150603"/>
    </source>
</evidence>
<feature type="non-terminal residue" evidence="1">
    <location>
        <position position="93"/>
    </location>
</feature>
<sequence length="93" mass="10090">MRVHVFTFAVLAQLASTHPVADPQFFNPMNHGLVNSLVDALLGPNALNVDLCLDLKLGDGPQSFYPSCPNYVAPILPPPPPPYPIFKRDGDAH</sequence>
<gene>
    <name evidence="1" type="ORF">FBU59_005529</name>
</gene>
<evidence type="ECO:0000313" key="1">
    <source>
        <dbReference type="EMBL" id="KAJ1934947.1"/>
    </source>
</evidence>
<proteinExistence type="predicted"/>
<accession>A0ACC1J2E6</accession>
<organism evidence="1 2">
    <name type="scientific">Linderina macrospora</name>
    <dbReference type="NCBI Taxonomy" id="4868"/>
    <lineage>
        <taxon>Eukaryota</taxon>
        <taxon>Fungi</taxon>
        <taxon>Fungi incertae sedis</taxon>
        <taxon>Zoopagomycota</taxon>
        <taxon>Kickxellomycotina</taxon>
        <taxon>Kickxellomycetes</taxon>
        <taxon>Kickxellales</taxon>
        <taxon>Kickxellaceae</taxon>
        <taxon>Linderina</taxon>
    </lineage>
</organism>